<keyword evidence="8" id="KW-1185">Reference proteome</keyword>
<accession>A0AAV6NRX1</accession>
<dbReference type="CDD" id="cd16664">
    <property type="entry name" value="RING-Ubox_PUB"/>
    <property type="match status" value="1"/>
</dbReference>
<dbReference type="SMART" id="SM00504">
    <property type="entry name" value="Ubox"/>
    <property type="match status" value="1"/>
</dbReference>
<evidence type="ECO:0000256" key="2">
    <source>
        <dbReference type="ARBA" id="ARBA00004906"/>
    </source>
</evidence>
<dbReference type="PANTHER" id="PTHR22849:SF139">
    <property type="entry name" value="U-BOX DOMAIN-CONTAINING PROTEIN"/>
    <property type="match status" value="1"/>
</dbReference>
<evidence type="ECO:0000256" key="4">
    <source>
        <dbReference type="ARBA" id="ARBA00022786"/>
    </source>
</evidence>
<dbReference type="PROSITE" id="PS51698">
    <property type="entry name" value="U_BOX"/>
    <property type="match status" value="1"/>
</dbReference>
<evidence type="ECO:0000256" key="5">
    <source>
        <dbReference type="RuleBase" id="RU369093"/>
    </source>
</evidence>
<evidence type="ECO:0000313" key="8">
    <source>
        <dbReference type="Proteomes" id="UP000685013"/>
    </source>
</evidence>
<evidence type="ECO:0000256" key="1">
    <source>
        <dbReference type="ARBA" id="ARBA00000900"/>
    </source>
</evidence>
<organism evidence="7 8">
    <name type="scientific">Cucurbita argyrosperma subsp. sororia</name>
    <dbReference type="NCBI Taxonomy" id="37648"/>
    <lineage>
        <taxon>Eukaryota</taxon>
        <taxon>Viridiplantae</taxon>
        <taxon>Streptophyta</taxon>
        <taxon>Embryophyta</taxon>
        <taxon>Tracheophyta</taxon>
        <taxon>Spermatophyta</taxon>
        <taxon>Magnoliopsida</taxon>
        <taxon>eudicotyledons</taxon>
        <taxon>Gunneridae</taxon>
        <taxon>Pentapetalae</taxon>
        <taxon>rosids</taxon>
        <taxon>fabids</taxon>
        <taxon>Cucurbitales</taxon>
        <taxon>Cucurbitaceae</taxon>
        <taxon>Cucurbiteae</taxon>
        <taxon>Cucurbita</taxon>
    </lineage>
</organism>
<dbReference type="InterPro" id="IPR045185">
    <property type="entry name" value="PUB22/23/24-like"/>
</dbReference>
<comment type="caution">
    <text evidence="7">The sequence shown here is derived from an EMBL/GenBank/DDBJ whole genome shotgun (WGS) entry which is preliminary data.</text>
</comment>
<dbReference type="GO" id="GO:0016567">
    <property type="term" value="P:protein ubiquitination"/>
    <property type="evidence" value="ECO:0007669"/>
    <property type="project" value="UniProtKB-UniRule"/>
</dbReference>
<evidence type="ECO:0000259" key="6">
    <source>
        <dbReference type="PROSITE" id="PS51698"/>
    </source>
</evidence>
<dbReference type="InterPro" id="IPR003613">
    <property type="entry name" value="Ubox_domain"/>
</dbReference>
<comment type="function">
    <text evidence="5">Functions as an E3 ubiquitin ligase.</text>
</comment>
<gene>
    <name evidence="7" type="primary">PUB21</name>
    <name evidence="7" type="ORF">SDJN03_06087</name>
</gene>
<dbReference type="EMBL" id="JAGKQH010000004">
    <property type="protein sequence ID" value="KAG6600854.1"/>
    <property type="molecule type" value="Genomic_DNA"/>
</dbReference>
<dbReference type="GO" id="GO:0061630">
    <property type="term" value="F:ubiquitin protein ligase activity"/>
    <property type="evidence" value="ECO:0007669"/>
    <property type="project" value="UniProtKB-UniRule"/>
</dbReference>
<dbReference type="Proteomes" id="UP000685013">
    <property type="component" value="Chromosome 4"/>
</dbReference>
<dbReference type="Pfam" id="PF04564">
    <property type="entry name" value="U-box"/>
    <property type="match status" value="1"/>
</dbReference>
<dbReference type="AlphaFoldDB" id="A0AAV6NRX1"/>
<feature type="domain" description="U-box" evidence="6">
    <location>
        <begin position="31"/>
        <end position="105"/>
    </location>
</feature>
<comment type="catalytic activity">
    <reaction evidence="1 5">
        <text>S-ubiquitinyl-[E2 ubiquitin-conjugating enzyme]-L-cysteine + [acceptor protein]-L-lysine = [E2 ubiquitin-conjugating enzyme]-L-cysteine + N(6)-ubiquitinyl-[acceptor protein]-L-lysine.</text>
        <dbReference type="EC" id="2.3.2.27"/>
    </reaction>
</comment>
<evidence type="ECO:0000256" key="3">
    <source>
        <dbReference type="ARBA" id="ARBA00022679"/>
    </source>
</evidence>
<evidence type="ECO:0000313" key="7">
    <source>
        <dbReference type="EMBL" id="KAG6600854.1"/>
    </source>
</evidence>
<protein>
    <recommendedName>
        <fullName evidence="5 6">U-box domain-containing protein</fullName>
        <ecNumber evidence="5">2.3.2.27</ecNumber>
    </recommendedName>
    <alternativeName>
        <fullName evidence="5">RING-type E3 ubiquitin transferase PUB</fullName>
    </alternativeName>
</protein>
<keyword evidence="4 5" id="KW-0833">Ubl conjugation pathway</keyword>
<dbReference type="InterPro" id="IPR045210">
    <property type="entry name" value="RING-Ubox_PUB"/>
</dbReference>
<name>A0AAV6NRX1_9ROSI</name>
<comment type="pathway">
    <text evidence="2 5">Protein modification; protein ubiquitination.</text>
</comment>
<feature type="non-terminal residue" evidence="7">
    <location>
        <position position="1"/>
    </location>
</feature>
<dbReference type="FunFam" id="3.30.40.10:FF:000442">
    <property type="entry name" value="RING-type E3 ubiquitin transferase"/>
    <property type="match status" value="1"/>
</dbReference>
<sequence length="450" mass="50478">MMMFSWRRRRATRRMARGGGGGGGGSMAELTIPSHFLCPISLDLMKDPVTMSTGITYDRANIETWIEGGNFSCPFTNQPLHTIDSIPNHNIRKMIQAWCVENRTHGIERIPTPRVPASPVQVREILDKIAAAVGREDCEGCKSLVEKIKILVQESERNKKCIIANGTGNVLSSAFEAFSKPERFEKRVEILEEILSTMAMIFPLQEEAIKHLKSEASMQALVWFVRGEDKSRRRSSILVLKEIISSYPEKVSELGEIQGVLEGLMKLIKEPICSSSKKASLFITYHAIASSSNQEGFTNAFLQMGLVPLLLETLVDAERSVCERALGVFDGICETKQGREEAYAHALTMPVIVKKILRVSDLATELSVSIVWKLVKHESREEEDEDEDGGVKVEALQVGAFQKLLLLLQVGCSEWTKEKATELLKLLNNLHRERLECIDSLDFKDLKRTF</sequence>
<dbReference type="EC" id="2.3.2.27" evidence="5"/>
<dbReference type="InterPro" id="IPR058678">
    <property type="entry name" value="ARM_PUB"/>
</dbReference>
<keyword evidence="3 5" id="KW-0808">Transferase</keyword>
<dbReference type="Pfam" id="PF25598">
    <property type="entry name" value="ARM_PUB"/>
    <property type="match status" value="1"/>
</dbReference>
<proteinExistence type="predicted"/>
<dbReference type="PANTHER" id="PTHR22849">
    <property type="entry name" value="WDSAM1 PROTEIN"/>
    <property type="match status" value="1"/>
</dbReference>
<reference evidence="7 8" key="1">
    <citation type="journal article" date="2021" name="Hortic Res">
        <title>The domestication of Cucurbita argyrosperma as revealed by the genome of its wild relative.</title>
        <authorList>
            <person name="Barrera-Redondo J."/>
            <person name="Sanchez-de la Vega G."/>
            <person name="Aguirre-Liguori J.A."/>
            <person name="Castellanos-Morales G."/>
            <person name="Gutierrez-Guerrero Y.T."/>
            <person name="Aguirre-Dugua X."/>
            <person name="Aguirre-Planter E."/>
            <person name="Tenaillon M.I."/>
            <person name="Lira-Saade R."/>
            <person name="Eguiarte L.E."/>
        </authorList>
    </citation>
    <scope>NUCLEOTIDE SEQUENCE [LARGE SCALE GENOMIC DNA]</scope>
    <source>
        <strain evidence="7">JBR-2021</strain>
    </source>
</reference>